<name>A0ABP8RFM8_9MYCO</name>
<protein>
    <submittedName>
        <fullName evidence="2">GAP family protein</fullName>
    </submittedName>
</protein>
<feature type="transmembrane region" description="Helical" evidence="1">
    <location>
        <begin position="79"/>
        <end position="100"/>
    </location>
</feature>
<keyword evidence="1" id="KW-0812">Transmembrane</keyword>
<feature type="transmembrane region" description="Helical" evidence="1">
    <location>
        <begin position="133"/>
        <end position="157"/>
    </location>
</feature>
<evidence type="ECO:0000313" key="3">
    <source>
        <dbReference type="Proteomes" id="UP001501417"/>
    </source>
</evidence>
<feature type="transmembrane region" description="Helical" evidence="1">
    <location>
        <begin position="169"/>
        <end position="191"/>
    </location>
</feature>
<comment type="caution">
    <text evidence="2">The sequence shown here is derived from an EMBL/GenBank/DDBJ whole genome shotgun (WGS) entry which is preliminary data.</text>
</comment>
<reference evidence="3" key="1">
    <citation type="journal article" date="2019" name="Int. J. Syst. Evol. Microbiol.">
        <title>The Global Catalogue of Microorganisms (GCM) 10K type strain sequencing project: providing services to taxonomists for standard genome sequencing and annotation.</title>
        <authorList>
            <consortium name="The Broad Institute Genomics Platform"/>
            <consortium name="The Broad Institute Genome Sequencing Center for Infectious Disease"/>
            <person name="Wu L."/>
            <person name="Ma J."/>
        </authorList>
    </citation>
    <scope>NUCLEOTIDE SEQUENCE [LARGE SCALE GENOMIC DNA]</scope>
    <source>
        <strain evidence="3">JCM 17782</strain>
    </source>
</reference>
<accession>A0ABP8RFM8</accession>
<dbReference type="Pfam" id="PF11139">
    <property type="entry name" value="SfLAP"/>
    <property type="match status" value="1"/>
</dbReference>
<keyword evidence="3" id="KW-1185">Reference proteome</keyword>
<dbReference type="EMBL" id="BAABGF010000017">
    <property type="protein sequence ID" value="GAA4537553.1"/>
    <property type="molecule type" value="Genomic_DNA"/>
</dbReference>
<evidence type="ECO:0000313" key="2">
    <source>
        <dbReference type="EMBL" id="GAA4537553.1"/>
    </source>
</evidence>
<dbReference type="InterPro" id="IPR021315">
    <property type="entry name" value="Gap/Sap"/>
</dbReference>
<dbReference type="Proteomes" id="UP001501417">
    <property type="component" value="Unassembled WGS sequence"/>
</dbReference>
<evidence type="ECO:0000256" key="1">
    <source>
        <dbReference type="SAM" id="Phobius"/>
    </source>
</evidence>
<dbReference type="RefSeq" id="WP_264042210.1">
    <property type="nucleotide sequence ID" value="NZ_BAABGF010000017.1"/>
</dbReference>
<proteinExistence type="predicted"/>
<keyword evidence="1" id="KW-0472">Membrane</keyword>
<feature type="transmembrane region" description="Helical" evidence="1">
    <location>
        <begin position="211"/>
        <end position="230"/>
    </location>
</feature>
<organism evidence="2 3">
    <name type="scientific">Mycobacterium paraffinicum</name>
    <dbReference type="NCBI Taxonomy" id="53378"/>
    <lineage>
        <taxon>Bacteria</taxon>
        <taxon>Bacillati</taxon>
        <taxon>Actinomycetota</taxon>
        <taxon>Actinomycetes</taxon>
        <taxon>Mycobacteriales</taxon>
        <taxon>Mycobacteriaceae</taxon>
        <taxon>Mycobacterium</taxon>
    </lineage>
</organism>
<sequence length="233" mass="24610">MMWGTLLAIALWVSLDPTRLVIGGVLMSRPRPRHNLLAYWVGGLAAGIAPGFAAFALLGNTLPTVMEGMRSTVARFTGGYFHIAVGVLALLIAAVASGYAGPPPAPALKPLTLSAPARFRARVRRALQGGNPWVAFTVGLLSTVPPVDYLVVLIMIVSSRAAIGTQLGAVVIFTVVVLVLVEVPLVSYLVMPAKTQAAMLQLEGWFVAHRRRILIVFPAVVGLVLVTEGLSSI</sequence>
<gene>
    <name evidence="2" type="ORF">GCM10023161_14650</name>
</gene>
<feature type="transmembrane region" description="Helical" evidence="1">
    <location>
        <begin position="36"/>
        <end position="58"/>
    </location>
</feature>
<keyword evidence="1" id="KW-1133">Transmembrane helix</keyword>